<dbReference type="AlphaFoldDB" id="A0A839N076"/>
<evidence type="ECO:0000313" key="2">
    <source>
        <dbReference type="Proteomes" id="UP000559182"/>
    </source>
</evidence>
<evidence type="ECO:0000313" key="1">
    <source>
        <dbReference type="EMBL" id="MBB2890767.1"/>
    </source>
</evidence>
<dbReference type="Pfam" id="PF10698">
    <property type="entry name" value="DUF2505"/>
    <property type="match status" value="1"/>
</dbReference>
<evidence type="ECO:0008006" key="3">
    <source>
        <dbReference type="Google" id="ProtNLM"/>
    </source>
</evidence>
<accession>A0A839N076</accession>
<dbReference type="InterPro" id="IPR019639">
    <property type="entry name" value="DUF2505"/>
</dbReference>
<organism evidence="1 2">
    <name type="scientific">Flexivirga oryzae</name>
    <dbReference type="NCBI Taxonomy" id="1794944"/>
    <lineage>
        <taxon>Bacteria</taxon>
        <taxon>Bacillati</taxon>
        <taxon>Actinomycetota</taxon>
        <taxon>Actinomycetes</taxon>
        <taxon>Micrococcales</taxon>
        <taxon>Dermacoccaceae</taxon>
        <taxon>Flexivirga</taxon>
    </lineage>
</organism>
<dbReference type="Proteomes" id="UP000559182">
    <property type="component" value="Unassembled WGS sequence"/>
</dbReference>
<dbReference type="EMBL" id="JACHVQ010000001">
    <property type="protein sequence ID" value="MBB2890767.1"/>
    <property type="molecule type" value="Genomic_DNA"/>
</dbReference>
<proteinExistence type="predicted"/>
<sequence length="163" mass="17376">MKIQEKWTYDAPADRVLQMVLDPKFQEAKCAAAAALTYSASVEEQPSGHVVKTEREMSTDGFPDNVARLVGKTLQIIETQRWGEPAEDGSCTADLDVSISGLPIRYTGTIELTANGDTTGMNVQGDLRANIPLFGGKIESAAAPGISSGVRIEAETGQKYLAG</sequence>
<name>A0A839N076_9MICO</name>
<comment type="caution">
    <text evidence="1">The sequence shown here is derived from an EMBL/GenBank/DDBJ whole genome shotgun (WGS) entry which is preliminary data.</text>
</comment>
<dbReference type="RefSeq" id="WP_183319094.1">
    <property type="nucleotide sequence ID" value="NZ_JACHVQ010000001.1"/>
</dbReference>
<keyword evidence="2" id="KW-1185">Reference proteome</keyword>
<protein>
    <recommendedName>
        <fullName evidence="3">DUF2505 domain-containing protein</fullName>
    </recommendedName>
</protein>
<gene>
    <name evidence="1" type="ORF">FHU39_000751</name>
</gene>
<reference evidence="1 2" key="1">
    <citation type="submission" date="2020-08" db="EMBL/GenBank/DDBJ databases">
        <title>Sequencing the genomes of 1000 actinobacteria strains.</title>
        <authorList>
            <person name="Klenk H.-P."/>
        </authorList>
    </citation>
    <scope>NUCLEOTIDE SEQUENCE [LARGE SCALE GENOMIC DNA]</scope>
    <source>
        <strain evidence="1 2">DSM 105369</strain>
    </source>
</reference>